<evidence type="ECO:0000256" key="6">
    <source>
        <dbReference type="RuleBase" id="RU003355"/>
    </source>
</evidence>
<keyword evidence="2 5" id="KW-0645">Protease</keyword>
<dbReference type="CDD" id="cd04077">
    <property type="entry name" value="Peptidases_S8_PCSK9_ProteinaseK_like"/>
    <property type="match status" value="1"/>
</dbReference>
<dbReference type="PANTHER" id="PTHR43806">
    <property type="entry name" value="PEPTIDASE S8"/>
    <property type="match status" value="1"/>
</dbReference>
<feature type="domain" description="Peptidase S8/S53" evidence="8">
    <location>
        <begin position="137"/>
        <end position="363"/>
    </location>
</feature>
<dbReference type="PANTHER" id="PTHR43806:SF11">
    <property type="entry name" value="CEREVISIN-RELATED"/>
    <property type="match status" value="1"/>
</dbReference>
<evidence type="ECO:0000256" key="3">
    <source>
        <dbReference type="ARBA" id="ARBA00022801"/>
    </source>
</evidence>
<sequence length="383" mass="38619">MTRSLRALPWVIALVLFAGLVGPGFGRAAADPATWIVHTRTAADSDAVVHDGGITPTAVFGSAVAGFAAPLTSAQLGVVRRHPGVLGVERDQAGAPAEPRTTRLSAADAGGQGNWGLDRIDQRALPLDGRHAVKATGAGVAIYVLDTGVDTTHPEFDGRAQPAFNAVDRTADDCDGHGTVVAGIAASRLHGVAPQAQVRSVKVLDCNGVGTLSSLLSGIDWVARNAQRPAVAVMSWSYGPSDALAAAVRSLVDGGVFVAASAGNTGADDCAALPRAVPGVTVVASSARDDRRVTASSTGPCVDVYAPGASIMSTAAKGGVQSWSGTSMAAPHVAGVAALYKQVHGDAPSADVEKWIVDHATPGVVQGGDVGGTPNRLLYAGDL</sequence>
<dbReference type="PROSITE" id="PS00137">
    <property type="entry name" value="SUBTILASE_HIS"/>
    <property type="match status" value="1"/>
</dbReference>
<evidence type="ECO:0000256" key="4">
    <source>
        <dbReference type="ARBA" id="ARBA00022825"/>
    </source>
</evidence>
<dbReference type="EMBL" id="JAVREJ010000009">
    <property type="protein sequence ID" value="MDT0350866.1"/>
    <property type="molecule type" value="Genomic_DNA"/>
</dbReference>
<feature type="region of interest" description="Disordered" evidence="7">
    <location>
        <begin position="90"/>
        <end position="109"/>
    </location>
</feature>
<dbReference type="InterPro" id="IPR000209">
    <property type="entry name" value="Peptidase_S8/S53_dom"/>
</dbReference>
<protein>
    <submittedName>
        <fullName evidence="9">S8 family serine peptidase</fullName>
    </submittedName>
</protein>
<dbReference type="InterPro" id="IPR023827">
    <property type="entry name" value="Peptidase_S8_Asp-AS"/>
</dbReference>
<evidence type="ECO:0000313" key="9">
    <source>
        <dbReference type="EMBL" id="MDT0350866.1"/>
    </source>
</evidence>
<dbReference type="InterPro" id="IPR036852">
    <property type="entry name" value="Peptidase_S8/S53_dom_sf"/>
</dbReference>
<dbReference type="RefSeq" id="WP_311556886.1">
    <property type="nucleotide sequence ID" value="NZ_JAVREJ010000009.1"/>
</dbReference>
<dbReference type="InterPro" id="IPR050131">
    <property type="entry name" value="Peptidase_S8_subtilisin-like"/>
</dbReference>
<keyword evidence="3 5" id="KW-0378">Hydrolase</keyword>
<proteinExistence type="inferred from homology"/>
<dbReference type="PRINTS" id="PR00723">
    <property type="entry name" value="SUBTILISIN"/>
</dbReference>
<name>A0ABU2NAW4_9PSEU</name>
<comment type="caution">
    <text evidence="9">The sequence shown here is derived from an EMBL/GenBank/DDBJ whole genome shotgun (WGS) entry which is preliminary data.</text>
</comment>
<keyword evidence="10" id="KW-1185">Reference proteome</keyword>
<evidence type="ECO:0000256" key="5">
    <source>
        <dbReference type="PROSITE-ProRule" id="PRU01240"/>
    </source>
</evidence>
<dbReference type="PROSITE" id="PS00136">
    <property type="entry name" value="SUBTILASE_ASP"/>
    <property type="match status" value="1"/>
</dbReference>
<accession>A0ABU2NAW4</accession>
<organism evidence="9 10">
    <name type="scientific">Pseudonocardia charpentierae</name>
    <dbReference type="NCBI Taxonomy" id="3075545"/>
    <lineage>
        <taxon>Bacteria</taxon>
        <taxon>Bacillati</taxon>
        <taxon>Actinomycetota</taxon>
        <taxon>Actinomycetes</taxon>
        <taxon>Pseudonocardiales</taxon>
        <taxon>Pseudonocardiaceae</taxon>
        <taxon>Pseudonocardia</taxon>
    </lineage>
</organism>
<comment type="similarity">
    <text evidence="1 5 6">Belongs to the peptidase S8 family.</text>
</comment>
<dbReference type="InterPro" id="IPR023828">
    <property type="entry name" value="Peptidase_S8_Ser-AS"/>
</dbReference>
<dbReference type="SUPFAM" id="SSF52743">
    <property type="entry name" value="Subtilisin-like"/>
    <property type="match status" value="1"/>
</dbReference>
<feature type="active site" description="Charge relay system" evidence="5">
    <location>
        <position position="146"/>
    </location>
</feature>
<evidence type="ECO:0000256" key="7">
    <source>
        <dbReference type="SAM" id="MobiDB-lite"/>
    </source>
</evidence>
<dbReference type="Pfam" id="PF00082">
    <property type="entry name" value="Peptidase_S8"/>
    <property type="match status" value="1"/>
</dbReference>
<dbReference type="InterPro" id="IPR034193">
    <property type="entry name" value="PCSK9_ProteinaseK-like"/>
</dbReference>
<feature type="active site" description="Charge relay system" evidence="5">
    <location>
        <position position="177"/>
    </location>
</feature>
<feature type="active site" description="Charge relay system" evidence="5">
    <location>
        <position position="327"/>
    </location>
</feature>
<evidence type="ECO:0000256" key="1">
    <source>
        <dbReference type="ARBA" id="ARBA00011073"/>
    </source>
</evidence>
<evidence type="ECO:0000259" key="8">
    <source>
        <dbReference type="Pfam" id="PF00082"/>
    </source>
</evidence>
<dbReference type="PROSITE" id="PS00138">
    <property type="entry name" value="SUBTILASE_SER"/>
    <property type="match status" value="1"/>
</dbReference>
<reference evidence="10" key="1">
    <citation type="submission" date="2023-07" db="EMBL/GenBank/DDBJ databases">
        <title>30 novel species of actinomycetes from the DSMZ collection.</title>
        <authorList>
            <person name="Nouioui I."/>
        </authorList>
    </citation>
    <scope>NUCLEOTIDE SEQUENCE [LARGE SCALE GENOMIC DNA]</scope>
    <source>
        <strain evidence="10">DSM 45834</strain>
    </source>
</reference>
<dbReference type="InterPro" id="IPR022398">
    <property type="entry name" value="Peptidase_S8_His-AS"/>
</dbReference>
<gene>
    <name evidence="9" type="ORF">RM445_15140</name>
</gene>
<dbReference type="Proteomes" id="UP001183202">
    <property type="component" value="Unassembled WGS sequence"/>
</dbReference>
<evidence type="ECO:0000256" key="2">
    <source>
        <dbReference type="ARBA" id="ARBA00022670"/>
    </source>
</evidence>
<evidence type="ECO:0000313" key="10">
    <source>
        <dbReference type="Proteomes" id="UP001183202"/>
    </source>
</evidence>
<dbReference type="InterPro" id="IPR015500">
    <property type="entry name" value="Peptidase_S8_subtilisin-rel"/>
</dbReference>
<dbReference type="PROSITE" id="PS51892">
    <property type="entry name" value="SUBTILASE"/>
    <property type="match status" value="1"/>
</dbReference>
<dbReference type="Gene3D" id="3.40.50.200">
    <property type="entry name" value="Peptidase S8/S53 domain"/>
    <property type="match status" value="1"/>
</dbReference>
<keyword evidence="4 5" id="KW-0720">Serine protease</keyword>